<name>A0ABS0YNB6_9BACT</name>
<gene>
    <name evidence="2" type="ORF">JFN90_04475</name>
</gene>
<feature type="signal peptide" evidence="1">
    <location>
        <begin position="1"/>
        <end position="23"/>
    </location>
</feature>
<evidence type="ECO:0000256" key="1">
    <source>
        <dbReference type="SAM" id="SignalP"/>
    </source>
</evidence>
<feature type="chain" id="PRO_5047525414" description="Carboxypeptidase regulatory-like domain-containing protein" evidence="1">
    <location>
        <begin position="24"/>
        <end position="169"/>
    </location>
</feature>
<sequence>MSSGLRFCLVALTLAMTCLAAHAFAKKPLDLWAFFHFNGTAFVAGKPAPLSPFVAVRDGFMPVVETNEERVMEVQLPEGSGALVGICYVQSYGGKLKPAGGFHAVPMLEVPVTSAAGKPVTPVQTDTSGYFMIALPAGSYLVGNQRVEVKVENGKTSFIPLRVGKRMVD</sequence>
<organism evidence="2 3">
    <name type="scientific">Geomonas propionica</name>
    <dbReference type="NCBI Taxonomy" id="2798582"/>
    <lineage>
        <taxon>Bacteria</taxon>
        <taxon>Pseudomonadati</taxon>
        <taxon>Thermodesulfobacteriota</taxon>
        <taxon>Desulfuromonadia</taxon>
        <taxon>Geobacterales</taxon>
        <taxon>Geobacteraceae</taxon>
        <taxon>Geomonas</taxon>
    </lineage>
</organism>
<proteinExistence type="predicted"/>
<dbReference type="RefSeq" id="WP_199393897.1">
    <property type="nucleotide sequence ID" value="NZ_JAEMHK010000002.1"/>
</dbReference>
<evidence type="ECO:0000313" key="2">
    <source>
        <dbReference type="EMBL" id="MBJ6799390.1"/>
    </source>
</evidence>
<accession>A0ABS0YNB6</accession>
<reference evidence="2 3" key="1">
    <citation type="submission" date="2020-12" db="EMBL/GenBank/DDBJ databases">
        <title>Geomonas sp. Red259, isolated from paddy soil.</title>
        <authorList>
            <person name="Xu Z."/>
            <person name="Zhang Z."/>
            <person name="Masuda Y."/>
            <person name="Itoh H."/>
            <person name="Senoo K."/>
        </authorList>
    </citation>
    <scope>NUCLEOTIDE SEQUENCE [LARGE SCALE GENOMIC DNA]</scope>
    <source>
        <strain evidence="2 3">Red259</strain>
    </source>
</reference>
<keyword evidence="3" id="KW-1185">Reference proteome</keyword>
<keyword evidence="1" id="KW-0732">Signal</keyword>
<evidence type="ECO:0000313" key="3">
    <source>
        <dbReference type="Proteomes" id="UP000641025"/>
    </source>
</evidence>
<dbReference type="EMBL" id="JAEMHK010000002">
    <property type="protein sequence ID" value="MBJ6799390.1"/>
    <property type="molecule type" value="Genomic_DNA"/>
</dbReference>
<evidence type="ECO:0008006" key="4">
    <source>
        <dbReference type="Google" id="ProtNLM"/>
    </source>
</evidence>
<dbReference type="Proteomes" id="UP000641025">
    <property type="component" value="Unassembled WGS sequence"/>
</dbReference>
<protein>
    <recommendedName>
        <fullName evidence="4">Carboxypeptidase regulatory-like domain-containing protein</fullName>
    </recommendedName>
</protein>
<comment type="caution">
    <text evidence="2">The sequence shown here is derived from an EMBL/GenBank/DDBJ whole genome shotgun (WGS) entry which is preliminary data.</text>
</comment>